<dbReference type="InterPro" id="IPR011006">
    <property type="entry name" value="CheY-like_superfamily"/>
</dbReference>
<dbReference type="GO" id="GO:0000976">
    <property type="term" value="F:transcription cis-regulatory region binding"/>
    <property type="evidence" value="ECO:0007669"/>
    <property type="project" value="TreeGrafter"/>
</dbReference>
<keyword evidence="4" id="KW-0804">Transcription</keyword>
<dbReference type="InterPro" id="IPR007492">
    <property type="entry name" value="LytTR_DNA-bd_dom"/>
</dbReference>
<dbReference type="SUPFAM" id="SSF52172">
    <property type="entry name" value="CheY-like"/>
    <property type="match status" value="1"/>
</dbReference>
<dbReference type="Pfam" id="PF04397">
    <property type="entry name" value="LytTR"/>
    <property type="match status" value="1"/>
</dbReference>
<reference evidence="8 9" key="1">
    <citation type="submission" date="2016-05" db="EMBL/GenBank/DDBJ databases">
        <title>Genomic Taxonomy of the Vibrionaceae.</title>
        <authorList>
            <person name="Gomez-Gil B."/>
            <person name="Enciso-Ibarra J."/>
        </authorList>
    </citation>
    <scope>NUCLEOTIDE SEQUENCE [LARGE SCALE GENOMIC DNA]</scope>
    <source>
        <strain evidence="8 9">CAIM 1920</strain>
    </source>
</reference>
<evidence type="ECO:0000256" key="3">
    <source>
        <dbReference type="ARBA" id="ARBA00023125"/>
    </source>
</evidence>
<dbReference type="AlphaFoldDB" id="A0A1C3EA69"/>
<keyword evidence="2" id="KW-0805">Transcription regulation</keyword>
<dbReference type="FunFam" id="3.40.50.2300:FF:000051">
    <property type="entry name" value="Two-component response regulator yehT"/>
    <property type="match status" value="1"/>
</dbReference>
<dbReference type="SMART" id="SM00850">
    <property type="entry name" value="LytTR"/>
    <property type="match status" value="1"/>
</dbReference>
<evidence type="ECO:0000313" key="8">
    <source>
        <dbReference type="EMBL" id="ODA30133.1"/>
    </source>
</evidence>
<dbReference type="GO" id="GO:0000156">
    <property type="term" value="F:phosphorelay response regulator activity"/>
    <property type="evidence" value="ECO:0007669"/>
    <property type="project" value="TreeGrafter"/>
</dbReference>
<evidence type="ECO:0000256" key="2">
    <source>
        <dbReference type="ARBA" id="ARBA00023015"/>
    </source>
</evidence>
<keyword evidence="5" id="KW-0597">Phosphoprotein</keyword>
<evidence type="ECO:0000313" key="9">
    <source>
        <dbReference type="Proteomes" id="UP000094936"/>
    </source>
</evidence>
<keyword evidence="9" id="KW-1185">Reference proteome</keyword>
<organism evidence="8 9">
    <name type="scientific">Veronia pacifica</name>
    <dbReference type="NCBI Taxonomy" id="1080227"/>
    <lineage>
        <taxon>Bacteria</taxon>
        <taxon>Pseudomonadati</taxon>
        <taxon>Pseudomonadota</taxon>
        <taxon>Gammaproteobacteria</taxon>
        <taxon>Vibrionales</taxon>
        <taxon>Vibrionaceae</taxon>
        <taxon>Veronia</taxon>
    </lineage>
</organism>
<accession>A0A1C3EA69</accession>
<feature type="domain" description="Response regulatory" evidence="6">
    <location>
        <begin position="3"/>
        <end position="116"/>
    </location>
</feature>
<dbReference type="PROSITE" id="PS50930">
    <property type="entry name" value="HTH_LYTTR"/>
    <property type="match status" value="1"/>
</dbReference>
<gene>
    <name evidence="8" type="ORF">A8L45_21060</name>
</gene>
<evidence type="ECO:0000256" key="1">
    <source>
        <dbReference type="ARBA" id="ARBA00023012"/>
    </source>
</evidence>
<evidence type="ECO:0000259" key="7">
    <source>
        <dbReference type="PROSITE" id="PS50930"/>
    </source>
</evidence>
<feature type="modified residue" description="4-aspartylphosphate" evidence="5">
    <location>
        <position position="54"/>
    </location>
</feature>
<dbReference type="EMBL" id="LYBM01000058">
    <property type="protein sequence ID" value="ODA30133.1"/>
    <property type="molecule type" value="Genomic_DNA"/>
</dbReference>
<evidence type="ECO:0000256" key="4">
    <source>
        <dbReference type="ARBA" id="ARBA00023163"/>
    </source>
</evidence>
<dbReference type="RefSeq" id="WP_068905327.1">
    <property type="nucleotide sequence ID" value="NZ_JBHUIF010000009.1"/>
</dbReference>
<dbReference type="Pfam" id="PF00072">
    <property type="entry name" value="Response_reg"/>
    <property type="match status" value="1"/>
</dbReference>
<dbReference type="GO" id="GO:0005829">
    <property type="term" value="C:cytosol"/>
    <property type="evidence" value="ECO:0007669"/>
    <property type="project" value="TreeGrafter"/>
</dbReference>
<name>A0A1C3EA69_9GAMM</name>
<dbReference type="Gene3D" id="2.40.50.1020">
    <property type="entry name" value="LytTr DNA-binding domain"/>
    <property type="match status" value="1"/>
</dbReference>
<evidence type="ECO:0000256" key="5">
    <source>
        <dbReference type="PROSITE-ProRule" id="PRU00169"/>
    </source>
</evidence>
<comment type="caution">
    <text evidence="8">The sequence shown here is derived from an EMBL/GenBank/DDBJ whole genome shotgun (WGS) entry which is preliminary data.</text>
</comment>
<dbReference type="PANTHER" id="PTHR48111:SF3">
    <property type="entry name" value="TRANSCRIPTIONAL REGULATORY PROTEIN BTSR"/>
    <property type="match status" value="1"/>
</dbReference>
<dbReference type="PROSITE" id="PS50110">
    <property type="entry name" value="RESPONSE_REGULATORY"/>
    <property type="match status" value="1"/>
</dbReference>
<keyword evidence="1" id="KW-0902">Two-component regulatory system</keyword>
<proteinExistence type="predicted"/>
<dbReference type="Proteomes" id="UP000094936">
    <property type="component" value="Unassembled WGS sequence"/>
</dbReference>
<dbReference type="InterPro" id="IPR001789">
    <property type="entry name" value="Sig_transdc_resp-reg_receiver"/>
</dbReference>
<keyword evidence="3" id="KW-0238">DNA-binding</keyword>
<dbReference type="InterPro" id="IPR039420">
    <property type="entry name" value="WalR-like"/>
</dbReference>
<dbReference type="CDD" id="cd17532">
    <property type="entry name" value="REC_LytTR_AlgR-like"/>
    <property type="match status" value="1"/>
</dbReference>
<dbReference type="SMART" id="SM00448">
    <property type="entry name" value="REC"/>
    <property type="match status" value="1"/>
</dbReference>
<evidence type="ECO:0000259" key="6">
    <source>
        <dbReference type="PROSITE" id="PS50110"/>
    </source>
</evidence>
<dbReference type="GO" id="GO:0032993">
    <property type="term" value="C:protein-DNA complex"/>
    <property type="evidence" value="ECO:0007669"/>
    <property type="project" value="TreeGrafter"/>
</dbReference>
<dbReference type="STRING" id="1080227.A8L45_21060"/>
<feature type="domain" description="HTH LytTR-type" evidence="7">
    <location>
        <begin position="136"/>
        <end position="237"/>
    </location>
</feature>
<sequence>MLNALIIDDEPYAREELSELLAETGKVNVIGQCTNALEGLKTIHKLKPDVVFLDIQMPRITGLEMLAMLDPETMPHVVFVTAYDDFAIQAFEDNAFDYLLKPVESHRLDKTIQRLNRHIQKPVGYDPVMPDTLKLLPCAGHNRVSLVPQEQVEYAHSGVSGIEVVTAQGASVTQLSLKVMEDRTPMIRCHRQYLVQPIAIRELRYLENGLAELVTASGHNVPVSRRHLKALKDELGLN</sequence>
<dbReference type="PANTHER" id="PTHR48111">
    <property type="entry name" value="REGULATOR OF RPOS"/>
    <property type="match status" value="1"/>
</dbReference>
<dbReference type="OrthoDB" id="236568at2"/>
<dbReference type="NCBIfam" id="NF008677">
    <property type="entry name" value="PRK11697.1"/>
    <property type="match status" value="1"/>
</dbReference>
<dbReference type="Gene3D" id="3.40.50.2300">
    <property type="match status" value="1"/>
</dbReference>
<dbReference type="GO" id="GO:0006355">
    <property type="term" value="P:regulation of DNA-templated transcription"/>
    <property type="evidence" value="ECO:0007669"/>
    <property type="project" value="TreeGrafter"/>
</dbReference>
<protein>
    <submittedName>
        <fullName evidence="8">Two-component system response regulator YehT</fullName>
    </submittedName>
</protein>